<dbReference type="InterPro" id="IPR013632">
    <property type="entry name" value="Rad51_C"/>
</dbReference>
<dbReference type="GO" id="GO:0000150">
    <property type="term" value="F:DNA strand exchange activity"/>
    <property type="evidence" value="ECO:0007669"/>
    <property type="project" value="TreeGrafter"/>
</dbReference>
<organism evidence="5 6">
    <name type="scientific">Hydnum rufescens UP504</name>
    <dbReference type="NCBI Taxonomy" id="1448309"/>
    <lineage>
        <taxon>Eukaryota</taxon>
        <taxon>Fungi</taxon>
        <taxon>Dikarya</taxon>
        <taxon>Basidiomycota</taxon>
        <taxon>Agaricomycotina</taxon>
        <taxon>Agaricomycetes</taxon>
        <taxon>Cantharellales</taxon>
        <taxon>Hydnaceae</taxon>
        <taxon>Hydnum</taxon>
    </lineage>
</organism>
<keyword evidence="1" id="KW-0547">Nucleotide-binding</keyword>
<dbReference type="GO" id="GO:0000730">
    <property type="term" value="P:DNA recombinase assembly"/>
    <property type="evidence" value="ECO:0007669"/>
    <property type="project" value="TreeGrafter"/>
</dbReference>
<dbReference type="PANTHER" id="PTHR22942:SF39">
    <property type="entry name" value="DNA REPAIR PROTEIN RAD51 HOMOLOG 1"/>
    <property type="match status" value="1"/>
</dbReference>
<keyword evidence="2" id="KW-0067">ATP-binding</keyword>
<dbReference type="SUPFAM" id="SSF52540">
    <property type="entry name" value="P-loop containing nucleoside triphosphate hydrolases"/>
    <property type="match status" value="1"/>
</dbReference>
<proteinExistence type="predicted"/>
<evidence type="ECO:0000259" key="4">
    <source>
        <dbReference type="PROSITE" id="PS50162"/>
    </source>
</evidence>
<evidence type="ECO:0000256" key="2">
    <source>
        <dbReference type="ARBA" id="ARBA00022840"/>
    </source>
</evidence>
<accession>A0A9P6B129</accession>
<dbReference type="GO" id="GO:0006312">
    <property type="term" value="P:mitotic recombination"/>
    <property type="evidence" value="ECO:0007669"/>
    <property type="project" value="TreeGrafter"/>
</dbReference>
<evidence type="ECO:0000313" key="6">
    <source>
        <dbReference type="Proteomes" id="UP000886523"/>
    </source>
</evidence>
<dbReference type="Pfam" id="PF08423">
    <property type="entry name" value="Rad51"/>
    <property type="match status" value="1"/>
</dbReference>
<dbReference type="GO" id="GO:0007131">
    <property type="term" value="P:reciprocal meiotic recombination"/>
    <property type="evidence" value="ECO:0007669"/>
    <property type="project" value="TreeGrafter"/>
</dbReference>
<evidence type="ECO:0000256" key="3">
    <source>
        <dbReference type="SAM" id="MobiDB-lite"/>
    </source>
</evidence>
<dbReference type="GO" id="GO:0042148">
    <property type="term" value="P:DNA strand invasion"/>
    <property type="evidence" value="ECO:0007669"/>
    <property type="project" value="TreeGrafter"/>
</dbReference>
<evidence type="ECO:0000313" key="5">
    <source>
        <dbReference type="EMBL" id="KAF9515570.1"/>
    </source>
</evidence>
<name>A0A9P6B129_9AGAM</name>
<evidence type="ECO:0000256" key="1">
    <source>
        <dbReference type="ARBA" id="ARBA00022741"/>
    </source>
</evidence>
<dbReference type="GO" id="GO:0003690">
    <property type="term" value="F:double-stranded DNA binding"/>
    <property type="evidence" value="ECO:0007669"/>
    <property type="project" value="TreeGrafter"/>
</dbReference>
<dbReference type="OrthoDB" id="10251254at2759"/>
<sequence>MSQPPQSQRSEGEGEEDGGTYSAPLLVSKLQEYGISAQDVRKLHDAGLHTVEAVAYQSKKVIAAIKGISETKAEKILTEALKIIPLGFSSATEVHNRRTELVKISTGSKNLDNLLGGGVETGSITELFGEFRTGKSQICHTLSTSCQTITLASSEHRRRRREMYLYRHRRDIPS</sequence>
<dbReference type="InterPro" id="IPR020588">
    <property type="entry name" value="RecA_ATP-bd"/>
</dbReference>
<dbReference type="Proteomes" id="UP000886523">
    <property type="component" value="Unassembled WGS sequence"/>
</dbReference>
<protein>
    <recommendedName>
        <fullName evidence="4">RecA family profile 1 domain-containing protein</fullName>
    </recommendedName>
</protein>
<dbReference type="Pfam" id="PF14520">
    <property type="entry name" value="HHH_5"/>
    <property type="match status" value="1"/>
</dbReference>
<dbReference type="PANTHER" id="PTHR22942">
    <property type="entry name" value="RECA/RAD51/RADA DNA STRAND-PAIRING FAMILY MEMBER"/>
    <property type="match status" value="1"/>
</dbReference>
<dbReference type="GO" id="GO:0003697">
    <property type="term" value="F:single-stranded DNA binding"/>
    <property type="evidence" value="ECO:0007669"/>
    <property type="project" value="TreeGrafter"/>
</dbReference>
<dbReference type="GO" id="GO:0070192">
    <property type="term" value="P:chromosome organization involved in meiotic cell cycle"/>
    <property type="evidence" value="ECO:0007669"/>
    <property type="project" value="TreeGrafter"/>
</dbReference>
<dbReference type="Gene3D" id="1.10.150.20">
    <property type="entry name" value="5' to 3' exonuclease, C-terminal subdomain"/>
    <property type="match status" value="1"/>
</dbReference>
<dbReference type="FunFam" id="1.10.150.20:FF:000008">
    <property type="entry name" value="DNA repair protein RAD51 homolog"/>
    <property type="match status" value="1"/>
</dbReference>
<dbReference type="GO" id="GO:0140664">
    <property type="term" value="F:ATP-dependent DNA damage sensor activity"/>
    <property type="evidence" value="ECO:0007669"/>
    <property type="project" value="InterPro"/>
</dbReference>
<dbReference type="InterPro" id="IPR027417">
    <property type="entry name" value="P-loop_NTPase"/>
</dbReference>
<dbReference type="SUPFAM" id="SSF47794">
    <property type="entry name" value="Rad51 N-terminal domain-like"/>
    <property type="match status" value="1"/>
</dbReference>
<reference evidence="5" key="1">
    <citation type="journal article" date="2020" name="Nat. Commun.">
        <title>Large-scale genome sequencing of mycorrhizal fungi provides insights into the early evolution of symbiotic traits.</title>
        <authorList>
            <person name="Miyauchi S."/>
            <person name="Kiss E."/>
            <person name="Kuo A."/>
            <person name="Drula E."/>
            <person name="Kohler A."/>
            <person name="Sanchez-Garcia M."/>
            <person name="Morin E."/>
            <person name="Andreopoulos B."/>
            <person name="Barry K.W."/>
            <person name="Bonito G."/>
            <person name="Buee M."/>
            <person name="Carver A."/>
            <person name="Chen C."/>
            <person name="Cichocki N."/>
            <person name="Clum A."/>
            <person name="Culley D."/>
            <person name="Crous P.W."/>
            <person name="Fauchery L."/>
            <person name="Girlanda M."/>
            <person name="Hayes R.D."/>
            <person name="Keri Z."/>
            <person name="LaButti K."/>
            <person name="Lipzen A."/>
            <person name="Lombard V."/>
            <person name="Magnuson J."/>
            <person name="Maillard F."/>
            <person name="Murat C."/>
            <person name="Nolan M."/>
            <person name="Ohm R.A."/>
            <person name="Pangilinan J."/>
            <person name="Pereira M.F."/>
            <person name="Perotto S."/>
            <person name="Peter M."/>
            <person name="Pfister S."/>
            <person name="Riley R."/>
            <person name="Sitrit Y."/>
            <person name="Stielow J.B."/>
            <person name="Szollosi G."/>
            <person name="Zifcakova L."/>
            <person name="Stursova M."/>
            <person name="Spatafora J.W."/>
            <person name="Tedersoo L."/>
            <person name="Vaario L.M."/>
            <person name="Yamada A."/>
            <person name="Yan M."/>
            <person name="Wang P."/>
            <person name="Xu J."/>
            <person name="Bruns T."/>
            <person name="Baldrian P."/>
            <person name="Vilgalys R."/>
            <person name="Dunand C."/>
            <person name="Henrissat B."/>
            <person name="Grigoriev I.V."/>
            <person name="Hibbett D."/>
            <person name="Nagy L.G."/>
            <person name="Martin F.M."/>
        </authorList>
    </citation>
    <scope>NUCLEOTIDE SEQUENCE</scope>
    <source>
        <strain evidence="5">UP504</strain>
    </source>
</reference>
<dbReference type="EMBL" id="MU128948">
    <property type="protein sequence ID" value="KAF9515570.1"/>
    <property type="molecule type" value="Genomic_DNA"/>
</dbReference>
<dbReference type="Gene3D" id="3.40.50.300">
    <property type="entry name" value="P-loop containing nucleotide triphosphate hydrolases"/>
    <property type="match status" value="1"/>
</dbReference>
<keyword evidence="6" id="KW-1185">Reference proteome</keyword>
<dbReference type="GO" id="GO:0000794">
    <property type="term" value="C:condensed nuclear chromosome"/>
    <property type="evidence" value="ECO:0007669"/>
    <property type="project" value="TreeGrafter"/>
</dbReference>
<dbReference type="PROSITE" id="PS50162">
    <property type="entry name" value="RECA_2"/>
    <property type="match status" value="1"/>
</dbReference>
<gene>
    <name evidence="5" type="ORF">BS47DRAFT_767828</name>
</gene>
<dbReference type="GO" id="GO:0005524">
    <property type="term" value="F:ATP binding"/>
    <property type="evidence" value="ECO:0007669"/>
    <property type="project" value="UniProtKB-KW"/>
</dbReference>
<feature type="region of interest" description="Disordered" evidence="3">
    <location>
        <begin position="1"/>
        <end position="21"/>
    </location>
</feature>
<feature type="domain" description="RecA family profile 1" evidence="4">
    <location>
        <begin position="100"/>
        <end position="174"/>
    </location>
</feature>
<dbReference type="InterPro" id="IPR010995">
    <property type="entry name" value="DNA_repair_Rad51/TF_NusA_a-hlx"/>
</dbReference>
<dbReference type="AlphaFoldDB" id="A0A9P6B129"/>
<comment type="caution">
    <text evidence="5">The sequence shown here is derived from an EMBL/GenBank/DDBJ whole genome shotgun (WGS) entry which is preliminary data.</text>
</comment>